<dbReference type="Proteomes" id="UP000002770">
    <property type="component" value="Unassembled WGS sequence"/>
</dbReference>
<feature type="transmembrane region" description="Helical" evidence="9">
    <location>
        <begin position="115"/>
        <end position="135"/>
    </location>
</feature>
<dbReference type="InParanoid" id="G9ESD3"/>
<reference evidence="11 12" key="1">
    <citation type="journal article" date="2011" name="BMC Genomics">
        <title>Insight into cross-talk between intra-amoebal pathogens.</title>
        <authorList>
            <person name="Gimenez G."/>
            <person name="Bertelli C."/>
            <person name="Moliner C."/>
            <person name="Robert C."/>
            <person name="Raoult D."/>
            <person name="Fournier P.E."/>
            <person name="Greub G."/>
        </authorList>
    </citation>
    <scope>NUCLEOTIDE SEQUENCE [LARGE SCALE GENOMIC DNA]</scope>
    <source>
        <strain evidence="11 12">LLAP12</strain>
    </source>
</reference>
<dbReference type="GO" id="GO:0043682">
    <property type="term" value="F:P-type divalent copper transporter activity"/>
    <property type="evidence" value="ECO:0007669"/>
    <property type="project" value="TreeGrafter"/>
</dbReference>
<dbReference type="EMBL" id="JH413843">
    <property type="protein sequence ID" value="EHL29914.1"/>
    <property type="molecule type" value="Genomic_DNA"/>
</dbReference>
<dbReference type="GO" id="GO:0005507">
    <property type="term" value="F:copper ion binding"/>
    <property type="evidence" value="ECO:0007669"/>
    <property type="project" value="TreeGrafter"/>
</dbReference>
<comment type="similarity">
    <text evidence="2">Belongs to the cation transport ATPase (P-type) (TC 3.A.3) family. Type IB subfamily.</text>
</comment>
<evidence type="ECO:0000313" key="12">
    <source>
        <dbReference type="Proteomes" id="UP000002770"/>
    </source>
</evidence>
<evidence type="ECO:0000256" key="7">
    <source>
        <dbReference type="ARBA" id="ARBA00023136"/>
    </source>
</evidence>
<dbReference type="NCBIfam" id="TIGR01494">
    <property type="entry name" value="ATPase_P-type"/>
    <property type="match status" value="1"/>
</dbReference>
<feature type="transmembrane region" description="Helical" evidence="9">
    <location>
        <begin position="779"/>
        <end position="800"/>
    </location>
</feature>
<feature type="compositionally biased region" description="Polar residues" evidence="8">
    <location>
        <begin position="941"/>
        <end position="950"/>
    </location>
</feature>
<dbReference type="SUPFAM" id="SSF81653">
    <property type="entry name" value="Calcium ATPase, transduction domain A"/>
    <property type="match status" value="1"/>
</dbReference>
<keyword evidence="5" id="KW-1278">Translocase</keyword>
<gene>
    <name evidence="11" type="ORF">LDG_8206</name>
</gene>
<feature type="transmembrane region" description="Helical" evidence="9">
    <location>
        <begin position="399"/>
        <end position="419"/>
    </location>
</feature>
<feature type="transmembrane region" description="Helical" evidence="9">
    <location>
        <begin position="821"/>
        <end position="850"/>
    </location>
</feature>
<dbReference type="PANTHER" id="PTHR43520:SF8">
    <property type="entry name" value="P-TYPE CU(+) TRANSPORTER"/>
    <property type="match status" value="1"/>
</dbReference>
<accession>G9ESD3</accession>
<evidence type="ECO:0000256" key="4">
    <source>
        <dbReference type="ARBA" id="ARBA00022723"/>
    </source>
</evidence>
<dbReference type="Gene3D" id="3.40.50.1000">
    <property type="entry name" value="HAD superfamily/HAD-like"/>
    <property type="match status" value="1"/>
</dbReference>
<dbReference type="Gene3D" id="2.70.150.10">
    <property type="entry name" value="Calcium-transporting ATPase, cytoplasmic transduction domain A"/>
    <property type="match status" value="1"/>
</dbReference>
<evidence type="ECO:0000256" key="8">
    <source>
        <dbReference type="SAM" id="MobiDB-lite"/>
    </source>
</evidence>
<feature type="transmembrane region" description="Helical" evidence="9">
    <location>
        <begin position="751"/>
        <end position="773"/>
    </location>
</feature>
<evidence type="ECO:0000256" key="1">
    <source>
        <dbReference type="ARBA" id="ARBA00004127"/>
    </source>
</evidence>
<dbReference type="SUPFAM" id="SSF56784">
    <property type="entry name" value="HAD-like"/>
    <property type="match status" value="1"/>
</dbReference>
<keyword evidence="12" id="KW-1185">Reference proteome</keyword>
<evidence type="ECO:0000256" key="9">
    <source>
        <dbReference type="SAM" id="Phobius"/>
    </source>
</evidence>
<proteinExistence type="inferred from homology"/>
<dbReference type="InterPro" id="IPR023299">
    <property type="entry name" value="ATPase_P-typ_cyto_dom_N"/>
</dbReference>
<dbReference type="GO" id="GO:0005524">
    <property type="term" value="F:ATP binding"/>
    <property type="evidence" value="ECO:0007669"/>
    <property type="project" value="InterPro"/>
</dbReference>
<feature type="domain" description="P-type ATPase A" evidence="10">
    <location>
        <begin position="297"/>
        <end position="378"/>
    </location>
</feature>
<dbReference type="PANTHER" id="PTHR43520">
    <property type="entry name" value="ATP7, ISOFORM B"/>
    <property type="match status" value="1"/>
</dbReference>
<dbReference type="Gene3D" id="3.40.1110.10">
    <property type="entry name" value="Calcium-transporting ATPase, cytoplasmic domain N"/>
    <property type="match status" value="1"/>
</dbReference>
<dbReference type="InterPro" id="IPR036412">
    <property type="entry name" value="HAD-like_sf"/>
</dbReference>
<evidence type="ECO:0000259" key="10">
    <source>
        <dbReference type="Pfam" id="PF00122"/>
    </source>
</evidence>
<dbReference type="STRING" id="658187.LDG_8206"/>
<name>G9ESD3_9GAMM</name>
<dbReference type="InterPro" id="IPR001757">
    <property type="entry name" value="P_typ_ATPase"/>
</dbReference>
<dbReference type="RefSeq" id="WP_006872089.1">
    <property type="nucleotide sequence ID" value="NZ_JH413843.1"/>
</dbReference>
<dbReference type="OrthoDB" id="9814270at2"/>
<dbReference type="InterPro" id="IPR008250">
    <property type="entry name" value="ATPase_P-typ_transduc_dom_A_sf"/>
</dbReference>
<keyword evidence="6 9" id="KW-1133">Transmembrane helix</keyword>
<evidence type="ECO:0000256" key="6">
    <source>
        <dbReference type="ARBA" id="ARBA00022989"/>
    </source>
</evidence>
<feature type="region of interest" description="Disordered" evidence="8">
    <location>
        <begin position="902"/>
        <end position="950"/>
    </location>
</feature>
<dbReference type="PROSITE" id="PS00154">
    <property type="entry name" value="ATPASE_E1_E2"/>
    <property type="match status" value="1"/>
</dbReference>
<feature type="transmembrane region" description="Helical" evidence="9">
    <location>
        <begin position="173"/>
        <end position="193"/>
    </location>
</feature>
<dbReference type="InterPro" id="IPR059000">
    <property type="entry name" value="ATPase_P-type_domA"/>
</dbReference>
<feature type="transmembrane region" description="Helical" evidence="9">
    <location>
        <begin position="199"/>
        <end position="221"/>
    </location>
</feature>
<dbReference type="Pfam" id="PF00702">
    <property type="entry name" value="Hydrolase"/>
    <property type="match status" value="1"/>
</dbReference>
<dbReference type="GO" id="GO:0055070">
    <property type="term" value="P:copper ion homeostasis"/>
    <property type="evidence" value="ECO:0007669"/>
    <property type="project" value="TreeGrafter"/>
</dbReference>
<dbReference type="AlphaFoldDB" id="G9ESD3"/>
<evidence type="ECO:0000313" key="11">
    <source>
        <dbReference type="EMBL" id="EHL29914.1"/>
    </source>
</evidence>
<evidence type="ECO:0000256" key="2">
    <source>
        <dbReference type="ARBA" id="ARBA00006024"/>
    </source>
</evidence>
<evidence type="ECO:0000256" key="3">
    <source>
        <dbReference type="ARBA" id="ARBA00022692"/>
    </source>
</evidence>
<sequence>MAKKILFQDSFLVSGIMCFQGCGAIIQRGFNNCLDQCKEENLVPKNAQLIMDAEPQALGIHRLFITVTTNEQEFKQNEPLKEQISAMFKEGIESFGFEIINNCEEEKNESYNVNWINIFINLLAIAAIATLAIIFSPSILLTFALTSLSFLTTAFTARHYLLNFFRNLRDKNVLNMNTTVTLGWFLSLAHTLYHAISMPLLSGFSMMFMCFLMPVMLITIINGMDEIKRKVLNQSKKMHLQGIKMLFPQMAEEYPCYQLSSSEQTFLSQPIDVLLGRDKGPDVFFKCIEEMVVGNKLVMERKSSLKEGMIIKINRGECFPVDCILINGQTIVDSSLLTGEPQQIKRRLDFIPAGAINLSDPVVVYASKDSYHSTVNQLLFRSNRAKENIIAKPNHTFTYLYTALIVVGIAAAIIAPWALGILTFSLSLQNITGILFAVCPCTMAIAHQLPNLLNLYQRSNQGITIRDENICHQNTEIHTVIFDKTGTLTTGNSQVESAEGISASLWERIYLLEKHHGADHPLAKAIVRYYESKTTQRSIIQDIDKVTNDPNSRGLSAVVQGRLLQVGSADYLRQFNIPVPELDSHKTEQGFTPVYIAEDKKYKGAIYIKHEIRKGVLAALTRLKSAGIKIIMLTGDSQSSALGFNEQNDSIFALEDIHAEQTPQNKEDFLSALMELHKDDPNGVLLVCDGLNDAPGAKIMSQKRGIGCAMTADDKTSFFTDITLNGRLDYLFAHNKLNQALKKNILQNQGLLMYSALAFTAFIVSFAVAGIAVSPIIPLMVMASTTLMVLFNSYRMQLIIDCALDKKTSWLKRLLASDTSIGLLAGASLLLMSGLLISTIATGGLAFPAIVFTAGAALAISSICLLAAATLCALFITLASTYLLFDKYVNIQKENSPVAPSPLGANVAASPEQSAELNDKKIPTSLWSSATPKEVKDDASYHSNYSMRGT</sequence>
<evidence type="ECO:0000256" key="5">
    <source>
        <dbReference type="ARBA" id="ARBA00022967"/>
    </source>
</evidence>
<dbReference type="eggNOG" id="COG2217">
    <property type="taxonomic scope" value="Bacteria"/>
</dbReference>
<keyword evidence="7 9" id="KW-0472">Membrane</keyword>
<organism evidence="11 12">
    <name type="scientific">Legionella drancourtii LLAP12</name>
    <dbReference type="NCBI Taxonomy" id="658187"/>
    <lineage>
        <taxon>Bacteria</taxon>
        <taxon>Pseudomonadati</taxon>
        <taxon>Pseudomonadota</taxon>
        <taxon>Gammaproteobacteria</taxon>
        <taxon>Legionellales</taxon>
        <taxon>Legionellaceae</taxon>
        <taxon>Legionella</taxon>
    </lineage>
</organism>
<dbReference type="GO" id="GO:0016020">
    <property type="term" value="C:membrane"/>
    <property type="evidence" value="ECO:0007669"/>
    <property type="project" value="InterPro"/>
</dbReference>
<comment type="subcellular location">
    <subcellularLocation>
        <location evidence="1">Endomembrane system</location>
        <topology evidence="1">Multi-pass membrane protein</topology>
    </subcellularLocation>
</comment>
<dbReference type="Pfam" id="PF00122">
    <property type="entry name" value="E1-E2_ATPase"/>
    <property type="match status" value="1"/>
</dbReference>
<keyword evidence="4" id="KW-0479">Metal-binding</keyword>
<keyword evidence="3 9" id="KW-0812">Transmembrane</keyword>
<dbReference type="PRINTS" id="PR00119">
    <property type="entry name" value="CATATPASE"/>
</dbReference>
<feature type="transmembrane region" description="Helical" evidence="9">
    <location>
        <begin position="431"/>
        <end position="449"/>
    </location>
</feature>
<feature type="transmembrane region" description="Helical" evidence="9">
    <location>
        <begin position="856"/>
        <end position="885"/>
    </location>
</feature>
<protein>
    <recommendedName>
        <fullName evidence="10">P-type ATPase A domain-containing protein</fullName>
    </recommendedName>
</protein>
<dbReference type="GO" id="GO:0016887">
    <property type="term" value="F:ATP hydrolysis activity"/>
    <property type="evidence" value="ECO:0007669"/>
    <property type="project" value="InterPro"/>
</dbReference>
<dbReference type="HOGENOM" id="CLU_309901_0_0_6"/>
<feature type="transmembrane region" description="Helical" evidence="9">
    <location>
        <begin position="141"/>
        <end position="161"/>
    </location>
</feature>
<dbReference type="InterPro" id="IPR018303">
    <property type="entry name" value="ATPase_P-typ_P_site"/>
</dbReference>
<dbReference type="GO" id="GO:0012505">
    <property type="term" value="C:endomembrane system"/>
    <property type="evidence" value="ECO:0007669"/>
    <property type="project" value="UniProtKB-SubCell"/>
</dbReference>
<dbReference type="InterPro" id="IPR023214">
    <property type="entry name" value="HAD_sf"/>
</dbReference>